<keyword evidence="2" id="KW-0812">Transmembrane</keyword>
<evidence type="ECO:0000259" key="3">
    <source>
        <dbReference type="Pfam" id="PF04213"/>
    </source>
</evidence>
<evidence type="ECO:0000256" key="1">
    <source>
        <dbReference type="SAM" id="MobiDB-lite"/>
    </source>
</evidence>
<feature type="transmembrane region" description="Helical" evidence="2">
    <location>
        <begin position="113"/>
        <end position="134"/>
    </location>
</feature>
<dbReference type="InterPro" id="IPR007331">
    <property type="entry name" value="Htaa"/>
</dbReference>
<feature type="compositionally biased region" description="Acidic residues" evidence="1">
    <location>
        <begin position="59"/>
        <end position="68"/>
    </location>
</feature>
<evidence type="ECO:0000256" key="2">
    <source>
        <dbReference type="SAM" id="Phobius"/>
    </source>
</evidence>
<evidence type="ECO:0000313" key="5">
    <source>
        <dbReference type="Proteomes" id="UP001501759"/>
    </source>
</evidence>
<keyword evidence="5" id="KW-1185">Reference proteome</keyword>
<sequence>MRSRCGTTADSADLVAKDDVIGVDEVTATLTDAGAKAFGGFYPAGTELDPVDLAVALSEDADLPDGGDGDGSGSGSGSGSDSGGGSGTTTGGAGSTTGGAGGALASTGSRVPAVALGAAAAVTAVAGAGVVLAVRRRRAV</sequence>
<reference evidence="5" key="1">
    <citation type="journal article" date="2019" name="Int. J. Syst. Evol. Microbiol.">
        <title>The Global Catalogue of Microorganisms (GCM) 10K type strain sequencing project: providing services to taxonomists for standard genome sequencing and annotation.</title>
        <authorList>
            <consortium name="The Broad Institute Genomics Platform"/>
            <consortium name="The Broad Institute Genome Sequencing Center for Infectious Disease"/>
            <person name="Wu L."/>
            <person name="Ma J."/>
        </authorList>
    </citation>
    <scope>NUCLEOTIDE SEQUENCE [LARGE SCALE GENOMIC DNA]</scope>
    <source>
        <strain evidence="5">JCM 18409</strain>
    </source>
</reference>
<feature type="compositionally biased region" description="Gly residues" evidence="1">
    <location>
        <begin position="69"/>
        <end position="102"/>
    </location>
</feature>
<feature type="region of interest" description="Disordered" evidence="1">
    <location>
        <begin position="58"/>
        <end position="105"/>
    </location>
</feature>
<gene>
    <name evidence="4" type="ORF">GCM10023335_14900</name>
</gene>
<name>A0ABP9IKA3_9ACTN</name>
<keyword evidence="2" id="KW-1133">Transmembrane helix</keyword>
<organism evidence="4 5">
    <name type="scientific">Streptomyces siamensis</name>
    <dbReference type="NCBI Taxonomy" id="1274986"/>
    <lineage>
        <taxon>Bacteria</taxon>
        <taxon>Bacillati</taxon>
        <taxon>Actinomycetota</taxon>
        <taxon>Actinomycetes</taxon>
        <taxon>Kitasatosporales</taxon>
        <taxon>Streptomycetaceae</taxon>
        <taxon>Streptomyces</taxon>
    </lineage>
</organism>
<protein>
    <recommendedName>
        <fullName evidence="3">Htaa domain-containing protein</fullName>
    </recommendedName>
</protein>
<keyword evidence="2" id="KW-0472">Membrane</keyword>
<feature type="domain" description="Htaa" evidence="3">
    <location>
        <begin position="10"/>
        <end position="53"/>
    </location>
</feature>
<dbReference type="EMBL" id="BAABKB010000002">
    <property type="protein sequence ID" value="GAA5000643.1"/>
    <property type="molecule type" value="Genomic_DNA"/>
</dbReference>
<comment type="caution">
    <text evidence="4">The sequence shown here is derived from an EMBL/GenBank/DDBJ whole genome shotgun (WGS) entry which is preliminary data.</text>
</comment>
<evidence type="ECO:0000313" key="4">
    <source>
        <dbReference type="EMBL" id="GAA5000643.1"/>
    </source>
</evidence>
<dbReference type="Pfam" id="PF04213">
    <property type="entry name" value="HtaA"/>
    <property type="match status" value="1"/>
</dbReference>
<dbReference type="RefSeq" id="WP_345643117.1">
    <property type="nucleotide sequence ID" value="NZ_BAABKB010000002.1"/>
</dbReference>
<dbReference type="Proteomes" id="UP001501759">
    <property type="component" value="Unassembled WGS sequence"/>
</dbReference>
<proteinExistence type="predicted"/>
<accession>A0ABP9IKA3</accession>